<evidence type="ECO:0000313" key="2">
    <source>
        <dbReference type="Proteomes" id="UP001239111"/>
    </source>
</evidence>
<proteinExistence type="predicted"/>
<sequence>MAKIGRKTSDIEAEISKLRSEECKERYDDSSLDSSSDDDYYGPSKKLRKLNNSFPAPPFTSAEKQGDKDAGDLTELNLSAAAVADTPHTSQSPMPEPTSLRPTEAASLQGSQWSGSSPAGSPKVDDRVPTSVCSAASFPLRGTHLPGSSTARSADVDSRSSPGLRNGRNHQSLSLRLGSTPRDEFQQPMHDEKTRRNSVVVRLEGAVGPCPVPASWRNGNACFWPPEELIEVLQELIEKRVQPGENWSTREIAHVYGSTDQCRECKQPRRRAAIAHRYDPAADPLSRLGQVQNFQEGFVLIGEVLQFIVDSMAEDRIRGAGNEGQPARAPQGHKRGLSPEDINDFREMFPIGSDENFTKLHNDLANSTYASKVQGLFFAAFGGSDRHSSLREMLAQSMSKDVAVLYSFSGRKKKVKSKKPFYRHRLWPILRDLVIFPDVEHKAKEAKDTTQRWLKEANKINYLICTSKNRALMKLDADDVNL</sequence>
<accession>A0ACC2P1Q0</accession>
<reference evidence="1" key="1">
    <citation type="submission" date="2023-04" db="EMBL/GenBank/DDBJ databases">
        <title>A chromosome-level genome assembly of the parasitoid wasp Eretmocerus hayati.</title>
        <authorList>
            <person name="Zhong Y."/>
            <person name="Liu S."/>
            <person name="Liu Y."/>
        </authorList>
    </citation>
    <scope>NUCLEOTIDE SEQUENCE</scope>
    <source>
        <strain evidence="1">ZJU_SS_LIU_2023</strain>
    </source>
</reference>
<evidence type="ECO:0000313" key="1">
    <source>
        <dbReference type="EMBL" id="KAJ8677500.1"/>
    </source>
</evidence>
<gene>
    <name evidence="1" type="ORF">QAD02_013287</name>
</gene>
<organism evidence="1 2">
    <name type="scientific">Eretmocerus hayati</name>
    <dbReference type="NCBI Taxonomy" id="131215"/>
    <lineage>
        <taxon>Eukaryota</taxon>
        <taxon>Metazoa</taxon>
        <taxon>Ecdysozoa</taxon>
        <taxon>Arthropoda</taxon>
        <taxon>Hexapoda</taxon>
        <taxon>Insecta</taxon>
        <taxon>Pterygota</taxon>
        <taxon>Neoptera</taxon>
        <taxon>Endopterygota</taxon>
        <taxon>Hymenoptera</taxon>
        <taxon>Apocrita</taxon>
        <taxon>Proctotrupomorpha</taxon>
        <taxon>Chalcidoidea</taxon>
        <taxon>Aphelinidae</taxon>
        <taxon>Aphelininae</taxon>
        <taxon>Eretmocerus</taxon>
    </lineage>
</organism>
<keyword evidence="2" id="KW-1185">Reference proteome</keyword>
<protein>
    <submittedName>
        <fullName evidence="1">Uncharacterized protein</fullName>
    </submittedName>
</protein>
<name>A0ACC2P1Q0_9HYME</name>
<dbReference type="Proteomes" id="UP001239111">
    <property type="component" value="Chromosome 2"/>
</dbReference>
<dbReference type="EMBL" id="CM056742">
    <property type="protein sequence ID" value="KAJ8677500.1"/>
    <property type="molecule type" value="Genomic_DNA"/>
</dbReference>
<comment type="caution">
    <text evidence="1">The sequence shown here is derived from an EMBL/GenBank/DDBJ whole genome shotgun (WGS) entry which is preliminary data.</text>
</comment>